<reference evidence="11 12" key="1">
    <citation type="submission" date="2012-04" db="EMBL/GenBank/DDBJ databases">
        <title>The Genome Sequence of Saprolegnia declina VS20.</title>
        <authorList>
            <consortium name="The Broad Institute Genome Sequencing Platform"/>
            <person name="Russ C."/>
            <person name="Nusbaum C."/>
            <person name="Tyler B."/>
            <person name="van West P."/>
            <person name="Dieguez-Uribeondo J."/>
            <person name="de Bruijn I."/>
            <person name="Tripathy S."/>
            <person name="Jiang R."/>
            <person name="Young S.K."/>
            <person name="Zeng Q."/>
            <person name="Gargeya S."/>
            <person name="Fitzgerald M."/>
            <person name="Haas B."/>
            <person name="Abouelleil A."/>
            <person name="Alvarado L."/>
            <person name="Arachchi H.M."/>
            <person name="Berlin A."/>
            <person name="Chapman S.B."/>
            <person name="Goldberg J."/>
            <person name="Griggs A."/>
            <person name="Gujja S."/>
            <person name="Hansen M."/>
            <person name="Howarth C."/>
            <person name="Imamovic A."/>
            <person name="Larimer J."/>
            <person name="McCowen C."/>
            <person name="Montmayeur A."/>
            <person name="Murphy C."/>
            <person name="Neiman D."/>
            <person name="Pearson M."/>
            <person name="Priest M."/>
            <person name="Roberts A."/>
            <person name="Saif S."/>
            <person name="Shea T."/>
            <person name="Sisk P."/>
            <person name="Sykes S."/>
            <person name="Wortman J."/>
            <person name="Nusbaum C."/>
            <person name="Birren B."/>
        </authorList>
    </citation>
    <scope>NUCLEOTIDE SEQUENCE [LARGE SCALE GENOMIC DNA]</scope>
    <source>
        <strain evidence="11 12">VS20</strain>
    </source>
</reference>
<evidence type="ECO:0000256" key="7">
    <source>
        <dbReference type="ARBA" id="ARBA00022989"/>
    </source>
</evidence>
<organism evidence="11 12">
    <name type="scientific">Saprolegnia diclina (strain VS20)</name>
    <dbReference type="NCBI Taxonomy" id="1156394"/>
    <lineage>
        <taxon>Eukaryota</taxon>
        <taxon>Sar</taxon>
        <taxon>Stramenopiles</taxon>
        <taxon>Oomycota</taxon>
        <taxon>Saprolegniomycetes</taxon>
        <taxon>Saprolegniales</taxon>
        <taxon>Saprolegniaceae</taxon>
        <taxon>Saprolegnia</taxon>
    </lineage>
</organism>
<keyword evidence="2" id="KW-0813">Transport</keyword>
<evidence type="ECO:0000256" key="6">
    <source>
        <dbReference type="ARBA" id="ARBA00022840"/>
    </source>
</evidence>
<feature type="transmembrane region" description="Helical" evidence="9">
    <location>
        <begin position="184"/>
        <end position="205"/>
    </location>
</feature>
<keyword evidence="6" id="KW-0067">ATP-binding</keyword>
<dbReference type="InterPro" id="IPR044746">
    <property type="entry name" value="ABCC_6TM_D1"/>
</dbReference>
<feature type="transmembrane region" description="Helical" evidence="9">
    <location>
        <begin position="89"/>
        <end position="110"/>
    </location>
</feature>
<keyword evidence="7 9" id="KW-1133">Transmembrane helix</keyword>
<dbReference type="GO" id="GO:0012505">
    <property type="term" value="C:endomembrane system"/>
    <property type="evidence" value="ECO:0007669"/>
    <property type="project" value="UniProtKB-SubCell"/>
</dbReference>
<dbReference type="FunFam" id="1.20.1560.10:FF:000006">
    <property type="entry name" value="ATP-binding cassette, sub-family C (CFTR/MRP), member 9"/>
    <property type="match status" value="1"/>
</dbReference>
<gene>
    <name evidence="11" type="ORF">SDRG_17440</name>
</gene>
<keyword evidence="4" id="KW-0677">Repeat</keyword>
<dbReference type="InterPro" id="IPR050173">
    <property type="entry name" value="ABC_transporter_C-like"/>
</dbReference>
<feature type="domain" description="ABC transmembrane type-1" evidence="10">
    <location>
        <begin position="49"/>
        <end position="325"/>
    </location>
</feature>
<dbReference type="eggNOG" id="KOG0054">
    <property type="taxonomic scope" value="Eukaryota"/>
</dbReference>
<dbReference type="GO" id="GO:0005524">
    <property type="term" value="F:ATP binding"/>
    <property type="evidence" value="ECO:0007669"/>
    <property type="project" value="UniProtKB-KW"/>
</dbReference>
<keyword evidence="8 9" id="KW-0472">Membrane</keyword>
<dbReference type="VEuPathDB" id="FungiDB:SDRG_17440"/>
<dbReference type="EMBL" id="JH767508">
    <property type="protein sequence ID" value="EQC24667.1"/>
    <property type="molecule type" value="Genomic_DNA"/>
</dbReference>
<evidence type="ECO:0000256" key="3">
    <source>
        <dbReference type="ARBA" id="ARBA00022692"/>
    </source>
</evidence>
<proteinExistence type="predicted"/>
<evidence type="ECO:0000256" key="2">
    <source>
        <dbReference type="ARBA" id="ARBA00022448"/>
    </source>
</evidence>
<dbReference type="InParanoid" id="T0R559"/>
<dbReference type="Proteomes" id="UP000030762">
    <property type="component" value="Unassembled WGS sequence"/>
</dbReference>
<evidence type="ECO:0000313" key="11">
    <source>
        <dbReference type="EMBL" id="EQC24667.1"/>
    </source>
</evidence>
<keyword evidence="3 9" id="KW-0812">Transmembrane</keyword>
<dbReference type="Gene3D" id="1.20.1560.10">
    <property type="entry name" value="ABC transporter type 1, transmembrane domain"/>
    <property type="match status" value="1"/>
</dbReference>
<name>T0R559_SAPDV</name>
<evidence type="ECO:0000256" key="4">
    <source>
        <dbReference type="ARBA" id="ARBA00022737"/>
    </source>
</evidence>
<evidence type="ECO:0000313" key="12">
    <source>
        <dbReference type="Proteomes" id="UP000030762"/>
    </source>
</evidence>
<dbReference type="AlphaFoldDB" id="T0R559"/>
<dbReference type="PROSITE" id="PS50929">
    <property type="entry name" value="ABC_TM1F"/>
    <property type="match status" value="1"/>
</dbReference>
<dbReference type="GO" id="GO:0140359">
    <property type="term" value="F:ABC-type transporter activity"/>
    <property type="evidence" value="ECO:0007669"/>
    <property type="project" value="InterPro"/>
</dbReference>
<keyword evidence="5" id="KW-0547">Nucleotide-binding</keyword>
<protein>
    <recommendedName>
        <fullName evidence="10">ABC transmembrane type-1 domain-containing protein</fullName>
    </recommendedName>
</protein>
<dbReference type="PANTHER" id="PTHR24223">
    <property type="entry name" value="ATP-BINDING CASSETTE SUB-FAMILY C"/>
    <property type="match status" value="1"/>
</dbReference>
<dbReference type="Pfam" id="PF00664">
    <property type="entry name" value="ABC_membrane"/>
    <property type="match status" value="1"/>
</dbReference>
<dbReference type="GeneID" id="19958167"/>
<evidence type="ECO:0000259" key="10">
    <source>
        <dbReference type="PROSITE" id="PS50929"/>
    </source>
</evidence>
<comment type="subcellular location">
    <subcellularLocation>
        <location evidence="1">Endomembrane system</location>
        <topology evidence="1">Multi-pass membrane protein</topology>
    </subcellularLocation>
</comment>
<dbReference type="SUPFAM" id="SSF90123">
    <property type="entry name" value="ABC transporter transmembrane region"/>
    <property type="match status" value="1"/>
</dbReference>
<accession>T0R559</accession>
<keyword evidence="12" id="KW-1185">Reference proteome</keyword>
<dbReference type="STRING" id="1156394.T0R559"/>
<dbReference type="InterPro" id="IPR011527">
    <property type="entry name" value="ABC1_TM_dom"/>
</dbReference>
<evidence type="ECO:0000256" key="8">
    <source>
        <dbReference type="ARBA" id="ARBA00023136"/>
    </source>
</evidence>
<evidence type="ECO:0000256" key="5">
    <source>
        <dbReference type="ARBA" id="ARBA00022741"/>
    </source>
</evidence>
<dbReference type="OrthoDB" id="6500128at2759"/>
<dbReference type="PANTHER" id="PTHR24223:SF443">
    <property type="entry name" value="MULTIDRUG-RESISTANCE LIKE PROTEIN 1, ISOFORM I"/>
    <property type="match status" value="1"/>
</dbReference>
<evidence type="ECO:0000256" key="1">
    <source>
        <dbReference type="ARBA" id="ARBA00004127"/>
    </source>
</evidence>
<dbReference type="GO" id="GO:0016020">
    <property type="term" value="C:membrane"/>
    <property type="evidence" value="ECO:0007669"/>
    <property type="project" value="InterPro"/>
</dbReference>
<sequence>MDDLFRLNPADRATTAASIFHTQWAREKSSSPSPKLYRAFARGYARPIVLAGVLKVVHLALQFTGPLLLKHLVAYLGASSKPLSIGVSYTLAVVTSGILQSLTLRHYYFVCYKVGLRLRSAVVMAVYDKTLRLVSTASAGDVATLISVDAARLQWLVNAAHSLWYTPLQIAVTCVFMYNELGVAFFGGVGVLCLLIPAMSMLTTITRTCQGPLMTFKDTRLRAVAEVLSGIKGLKLEAWEPSFMSTLLQHRERELAQLQRYATTKAIGATIFNAVPSAVTIAAFGLYVYLGHSLDLGTALTSIALFETIRSPLLNLPSAMTALVEAQVSFDRLQAFFDRDEYVPVTPGPLTSPGIVFQSATFCYGET</sequence>
<dbReference type="RefSeq" id="XP_008621904.1">
    <property type="nucleotide sequence ID" value="XM_008623682.1"/>
</dbReference>
<evidence type="ECO:0000256" key="9">
    <source>
        <dbReference type="SAM" id="Phobius"/>
    </source>
</evidence>
<feature type="non-terminal residue" evidence="11">
    <location>
        <position position="367"/>
    </location>
</feature>
<feature type="transmembrane region" description="Helical" evidence="9">
    <location>
        <begin position="266"/>
        <end position="290"/>
    </location>
</feature>
<feature type="transmembrane region" description="Helical" evidence="9">
    <location>
        <begin position="48"/>
        <end position="69"/>
    </location>
</feature>
<dbReference type="InterPro" id="IPR036640">
    <property type="entry name" value="ABC1_TM_sf"/>
</dbReference>
<dbReference type="CDD" id="cd18579">
    <property type="entry name" value="ABC_6TM_ABCC_D1"/>
    <property type="match status" value="1"/>
</dbReference>